<dbReference type="Gene3D" id="1.10.150.20">
    <property type="entry name" value="5' to 3' exonuclease, C-terminal subdomain"/>
    <property type="match status" value="1"/>
</dbReference>
<sequence length="431" mass="45929">MGGRAQGCTVLHVDMDAFFASVEVRRHPELAGTPVIVGGAGNRGVVTSATYEARRYGVHAAMPTARALRLCPTATVLPGDLSLYAEVSRSVMALFRSITPLVEPLSLDEAFLDVSGAGRRLGDPAEIGEYLRARVFDEQGITCSVGVAGSKFVAKLASTSAKPDGMRIVRPAEVMDFLHPLPVGALWGVGPKTEEQLLRLGMRTVGDLAHVPARTLQRALGPAAGAHLHELAWGRDPRRVVPDEPEKSTGHEETFGTDVDDPVVIHRELLLLSERTAGRLRSGGWLARTVSIKVRFADFATITRSRTLDVPTDVGQELYDTARALFDALGLDRARIRLVGVRAERLVEAGSAPQQLELGAREHGRRDAELAADRAARRFGAGAVRPATLLHRDGRPGRAGRPSAARPAAGGRTPGSTRGAPDRPAAGNPEG</sequence>
<dbReference type="Pfam" id="PF11799">
    <property type="entry name" value="IMS_C"/>
    <property type="match status" value="1"/>
</dbReference>
<dbReference type="GO" id="GO:0006261">
    <property type="term" value="P:DNA-templated DNA replication"/>
    <property type="evidence" value="ECO:0007669"/>
    <property type="project" value="UniProtKB-UniRule"/>
</dbReference>
<dbReference type="GO" id="GO:0003887">
    <property type="term" value="F:DNA-directed DNA polymerase activity"/>
    <property type="evidence" value="ECO:0007669"/>
    <property type="project" value="UniProtKB-UniRule"/>
</dbReference>
<accession>A0A1G7M0Y6</accession>
<dbReference type="GO" id="GO:0006281">
    <property type="term" value="P:DNA repair"/>
    <property type="evidence" value="ECO:0007669"/>
    <property type="project" value="UniProtKB-UniRule"/>
</dbReference>
<evidence type="ECO:0000259" key="18">
    <source>
        <dbReference type="PROSITE" id="PS50173"/>
    </source>
</evidence>
<dbReference type="InterPro" id="IPR036775">
    <property type="entry name" value="DNA_pol_Y-fam_lit_finger_sf"/>
</dbReference>
<evidence type="ECO:0000256" key="17">
    <source>
        <dbReference type="SAM" id="MobiDB-lite"/>
    </source>
</evidence>
<dbReference type="Gene3D" id="3.30.70.270">
    <property type="match status" value="1"/>
</dbReference>
<evidence type="ECO:0000256" key="9">
    <source>
        <dbReference type="ARBA" id="ARBA00022763"/>
    </source>
</evidence>
<dbReference type="GO" id="GO:0000287">
    <property type="term" value="F:magnesium ion binding"/>
    <property type="evidence" value="ECO:0007669"/>
    <property type="project" value="UniProtKB-UniRule"/>
</dbReference>
<evidence type="ECO:0000256" key="11">
    <source>
        <dbReference type="ARBA" id="ARBA00022932"/>
    </source>
</evidence>
<evidence type="ECO:0000256" key="12">
    <source>
        <dbReference type="ARBA" id="ARBA00023125"/>
    </source>
</evidence>
<dbReference type="NCBIfam" id="NF003015">
    <property type="entry name" value="PRK03858.1"/>
    <property type="match status" value="1"/>
</dbReference>
<dbReference type="PANTHER" id="PTHR11076:SF33">
    <property type="entry name" value="DNA POLYMERASE KAPPA"/>
    <property type="match status" value="1"/>
</dbReference>
<dbReference type="SUPFAM" id="SSF56672">
    <property type="entry name" value="DNA/RNA polymerases"/>
    <property type="match status" value="1"/>
</dbReference>
<dbReference type="HAMAP" id="MF_01113">
    <property type="entry name" value="DNApol_IV"/>
    <property type="match status" value="1"/>
</dbReference>
<dbReference type="OrthoDB" id="9808813at2"/>
<evidence type="ECO:0000256" key="2">
    <source>
        <dbReference type="ARBA" id="ARBA00010945"/>
    </source>
</evidence>
<reference evidence="20" key="1">
    <citation type="submission" date="2016-10" db="EMBL/GenBank/DDBJ databases">
        <authorList>
            <person name="Varghese N."/>
            <person name="Submissions S."/>
        </authorList>
    </citation>
    <scope>NUCLEOTIDE SEQUENCE [LARGE SCALE GENOMIC DNA]</scope>
    <source>
        <strain evidence="20">DSM 44268</strain>
    </source>
</reference>
<dbReference type="AlphaFoldDB" id="A0A1G7M0Y6"/>
<evidence type="ECO:0000256" key="6">
    <source>
        <dbReference type="ARBA" id="ARBA00022695"/>
    </source>
</evidence>
<comment type="catalytic activity">
    <reaction evidence="15 16">
        <text>DNA(n) + a 2'-deoxyribonucleoside 5'-triphosphate = DNA(n+1) + diphosphate</text>
        <dbReference type="Rhea" id="RHEA:22508"/>
        <dbReference type="Rhea" id="RHEA-COMP:17339"/>
        <dbReference type="Rhea" id="RHEA-COMP:17340"/>
        <dbReference type="ChEBI" id="CHEBI:33019"/>
        <dbReference type="ChEBI" id="CHEBI:61560"/>
        <dbReference type="ChEBI" id="CHEBI:173112"/>
        <dbReference type="EC" id="2.7.7.7"/>
    </reaction>
</comment>
<organism evidence="19 20">
    <name type="scientific">Blastococcus aurantiacus</name>
    <dbReference type="NCBI Taxonomy" id="1550231"/>
    <lineage>
        <taxon>Bacteria</taxon>
        <taxon>Bacillati</taxon>
        <taxon>Actinomycetota</taxon>
        <taxon>Actinomycetes</taxon>
        <taxon>Geodermatophilales</taxon>
        <taxon>Geodermatophilaceae</taxon>
        <taxon>Blastococcus</taxon>
    </lineage>
</organism>
<evidence type="ECO:0000256" key="4">
    <source>
        <dbReference type="ARBA" id="ARBA00022490"/>
    </source>
</evidence>
<feature type="site" description="Substrate discrimination" evidence="16">
    <location>
        <position position="19"/>
    </location>
</feature>
<evidence type="ECO:0000256" key="14">
    <source>
        <dbReference type="ARBA" id="ARBA00025589"/>
    </source>
</evidence>
<evidence type="ECO:0000256" key="7">
    <source>
        <dbReference type="ARBA" id="ARBA00022705"/>
    </source>
</evidence>
<keyword evidence="20" id="KW-1185">Reference proteome</keyword>
<dbReference type="EMBL" id="FNBT01000004">
    <property type="protein sequence ID" value="SDF55407.1"/>
    <property type="molecule type" value="Genomic_DNA"/>
</dbReference>
<dbReference type="Pfam" id="PF21999">
    <property type="entry name" value="IMS_HHH_1"/>
    <property type="match status" value="1"/>
</dbReference>
<dbReference type="InterPro" id="IPR053848">
    <property type="entry name" value="IMS_HHH_1"/>
</dbReference>
<feature type="region of interest" description="Disordered" evidence="17">
    <location>
        <begin position="383"/>
        <end position="431"/>
    </location>
</feature>
<feature type="active site" evidence="16">
    <location>
        <position position="109"/>
    </location>
</feature>
<dbReference type="GO" id="GO:0003684">
    <property type="term" value="F:damaged DNA binding"/>
    <property type="evidence" value="ECO:0007669"/>
    <property type="project" value="InterPro"/>
</dbReference>
<dbReference type="NCBIfam" id="NF002677">
    <property type="entry name" value="PRK02406.1"/>
    <property type="match status" value="1"/>
</dbReference>
<dbReference type="InterPro" id="IPR001126">
    <property type="entry name" value="UmuC"/>
</dbReference>
<keyword evidence="7 16" id="KW-0235">DNA replication</keyword>
<feature type="compositionally biased region" description="Basic and acidic residues" evidence="17">
    <location>
        <begin position="236"/>
        <end position="254"/>
    </location>
</feature>
<keyword evidence="12 16" id="KW-0238">DNA-binding</keyword>
<dbReference type="PROSITE" id="PS50173">
    <property type="entry name" value="UMUC"/>
    <property type="match status" value="1"/>
</dbReference>
<keyword evidence="4 16" id="KW-0963">Cytoplasm</keyword>
<dbReference type="Gene3D" id="3.40.1170.60">
    <property type="match status" value="1"/>
</dbReference>
<dbReference type="SUPFAM" id="SSF100879">
    <property type="entry name" value="Lesion bypass DNA polymerase (Y-family), little finger domain"/>
    <property type="match status" value="1"/>
</dbReference>
<name>A0A1G7M0Y6_9ACTN</name>
<dbReference type="InterPro" id="IPR017961">
    <property type="entry name" value="DNA_pol_Y-fam_little_finger"/>
</dbReference>
<dbReference type="InterPro" id="IPR050116">
    <property type="entry name" value="DNA_polymerase-Y"/>
</dbReference>
<dbReference type="CDD" id="cd03586">
    <property type="entry name" value="PolY_Pol_IV_kappa"/>
    <property type="match status" value="1"/>
</dbReference>
<dbReference type="InterPro" id="IPR043128">
    <property type="entry name" value="Rev_trsase/Diguanyl_cyclase"/>
</dbReference>
<protein>
    <recommendedName>
        <fullName evidence="16">DNA polymerase IV</fullName>
        <shortName evidence="16">Pol IV</shortName>
        <ecNumber evidence="16">2.7.7.7</ecNumber>
    </recommendedName>
</protein>
<dbReference type="RefSeq" id="WP_091767041.1">
    <property type="nucleotide sequence ID" value="NZ_FNBT01000004.1"/>
</dbReference>
<dbReference type="Gene3D" id="3.30.1490.100">
    <property type="entry name" value="DNA polymerase, Y-family, little finger domain"/>
    <property type="match status" value="1"/>
</dbReference>
<keyword evidence="5 16" id="KW-0808">Transferase</keyword>
<dbReference type="Proteomes" id="UP000199406">
    <property type="component" value="Unassembled WGS sequence"/>
</dbReference>
<evidence type="ECO:0000256" key="13">
    <source>
        <dbReference type="ARBA" id="ARBA00023204"/>
    </source>
</evidence>
<comment type="subunit">
    <text evidence="16">Monomer.</text>
</comment>
<comment type="cofactor">
    <cofactor evidence="16">
        <name>Mg(2+)</name>
        <dbReference type="ChEBI" id="CHEBI:18420"/>
    </cofactor>
    <text evidence="16">Binds 2 magnesium ions per subunit.</text>
</comment>
<dbReference type="InterPro" id="IPR022880">
    <property type="entry name" value="DNApol_IV"/>
</dbReference>
<keyword evidence="9 16" id="KW-0227">DNA damage</keyword>
<keyword evidence="8 16" id="KW-0479">Metal-binding</keyword>
<proteinExistence type="inferred from homology"/>
<feature type="region of interest" description="Disordered" evidence="17">
    <location>
        <begin position="236"/>
        <end position="257"/>
    </location>
</feature>
<dbReference type="GO" id="GO:0005829">
    <property type="term" value="C:cytosol"/>
    <property type="evidence" value="ECO:0007669"/>
    <property type="project" value="TreeGrafter"/>
</dbReference>
<evidence type="ECO:0000256" key="10">
    <source>
        <dbReference type="ARBA" id="ARBA00022842"/>
    </source>
</evidence>
<dbReference type="GO" id="GO:0009432">
    <property type="term" value="P:SOS response"/>
    <property type="evidence" value="ECO:0007669"/>
    <property type="project" value="TreeGrafter"/>
</dbReference>
<comment type="similarity">
    <text evidence="2 16">Belongs to the DNA polymerase type-Y family.</text>
</comment>
<dbReference type="EC" id="2.7.7.7" evidence="16"/>
<dbReference type="PANTHER" id="PTHR11076">
    <property type="entry name" value="DNA REPAIR POLYMERASE UMUC / TRANSFERASE FAMILY MEMBER"/>
    <property type="match status" value="1"/>
</dbReference>
<keyword evidence="13 16" id="KW-0234">DNA repair</keyword>
<dbReference type="InterPro" id="IPR043502">
    <property type="entry name" value="DNA/RNA_pol_sf"/>
</dbReference>
<evidence type="ECO:0000313" key="20">
    <source>
        <dbReference type="Proteomes" id="UP000199406"/>
    </source>
</evidence>
<dbReference type="Pfam" id="PF00817">
    <property type="entry name" value="IMS"/>
    <property type="match status" value="1"/>
</dbReference>
<feature type="binding site" evidence="16">
    <location>
        <position position="14"/>
    </location>
    <ligand>
        <name>Mg(2+)</name>
        <dbReference type="ChEBI" id="CHEBI:18420"/>
    </ligand>
</feature>
<dbReference type="GO" id="GO:0042276">
    <property type="term" value="P:error-prone translesion synthesis"/>
    <property type="evidence" value="ECO:0007669"/>
    <property type="project" value="TreeGrafter"/>
</dbReference>
<keyword evidence="6 16" id="KW-0548">Nucleotidyltransferase</keyword>
<evidence type="ECO:0000256" key="16">
    <source>
        <dbReference type="HAMAP-Rule" id="MF_01113"/>
    </source>
</evidence>
<evidence type="ECO:0000313" key="19">
    <source>
        <dbReference type="EMBL" id="SDF55407.1"/>
    </source>
</evidence>
<evidence type="ECO:0000256" key="5">
    <source>
        <dbReference type="ARBA" id="ARBA00022679"/>
    </source>
</evidence>
<keyword evidence="10 16" id="KW-0460">Magnesium</keyword>
<evidence type="ECO:0000256" key="3">
    <source>
        <dbReference type="ARBA" id="ARBA00022457"/>
    </source>
</evidence>
<feature type="domain" description="UmuC" evidence="18">
    <location>
        <begin position="10"/>
        <end position="190"/>
    </location>
</feature>
<keyword evidence="3 16" id="KW-0515">Mutator protein</keyword>
<keyword evidence="11 16" id="KW-0239">DNA-directed DNA polymerase</keyword>
<comment type="subcellular location">
    <subcellularLocation>
        <location evidence="1 16">Cytoplasm</location>
    </subcellularLocation>
</comment>
<gene>
    <name evidence="16" type="primary">dinB</name>
    <name evidence="19" type="ORF">SAMN05660662_2619</name>
</gene>
<feature type="compositionally biased region" description="Low complexity" evidence="17">
    <location>
        <begin position="399"/>
        <end position="411"/>
    </location>
</feature>
<comment type="function">
    <text evidence="14 16">Poorly processive, error-prone DNA polymerase involved in untargeted mutagenesis. Copies undamaged DNA at stalled replication forks, which arise in vivo from mismatched or misaligned primer ends. These misaligned primers can be extended by PolIV. Exhibits no 3'-5' exonuclease (proofreading) activity. May be involved in translesional synthesis, in conjunction with the beta clamp from PolIII.</text>
</comment>
<evidence type="ECO:0000256" key="8">
    <source>
        <dbReference type="ARBA" id="ARBA00022723"/>
    </source>
</evidence>
<dbReference type="STRING" id="1550231.SAMN05660662_2619"/>
<evidence type="ECO:0000256" key="15">
    <source>
        <dbReference type="ARBA" id="ARBA00049244"/>
    </source>
</evidence>
<feature type="binding site" evidence="16">
    <location>
        <position position="108"/>
    </location>
    <ligand>
        <name>Mg(2+)</name>
        <dbReference type="ChEBI" id="CHEBI:18420"/>
    </ligand>
</feature>
<evidence type="ECO:0000256" key="1">
    <source>
        <dbReference type="ARBA" id="ARBA00004496"/>
    </source>
</evidence>